<sequence length="49" mass="5571">MFNELLLLMLVSWLPGSIHGMPNEFFSVGDVKKIPYPEQFQCNFTSHAG</sequence>
<feature type="signal peptide" evidence="1">
    <location>
        <begin position="1"/>
        <end position="20"/>
    </location>
</feature>
<organism evidence="2">
    <name type="scientific">Arion vulgaris</name>
    <dbReference type="NCBI Taxonomy" id="1028688"/>
    <lineage>
        <taxon>Eukaryota</taxon>
        <taxon>Metazoa</taxon>
        <taxon>Spiralia</taxon>
        <taxon>Lophotrochozoa</taxon>
        <taxon>Mollusca</taxon>
        <taxon>Gastropoda</taxon>
        <taxon>Heterobranchia</taxon>
        <taxon>Euthyneura</taxon>
        <taxon>Panpulmonata</taxon>
        <taxon>Eupulmonata</taxon>
        <taxon>Stylommatophora</taxon>
        <taxon>Helicina</taxon>
        <taxon>Arionoidea</taxon>
        <taxon>Arionidae</taxon>
        <taxon>Arion</taxon>
    </lineage>
</organism>
<proteinExistence type="predicted"/>
<gene>
    <name evidence="2" type="primary">ORF216585</name>
</gene>
<protein>
    <submittedName>
        <fullName evidence="2">Uncharacterized protein</fullName>
    </submittedName>
</protein>
<evidence type="ECO:0000313" key="2">
    <source>
        <dbReference type="EMBL" id="CEK97684.1"/>
    </source>
</evidence>
<accession>A0A0B7BWU7</accession>
<evidence type="ECO:0000256" key="1">
    <source>
        <dbReference type="SAM" id="SignalP"/>
    </source>
</evidence>
<dbReference type="AlphaFoldDB" id="A0A0B7BWU7"/>
<feature type="non-terminal residue" evidence="2">
    <location>
        <position position="49"/>
    </location>
</feature>
<feature type="chain" id="PRO_5002124887" evidence="1">
    <location>
        <begin position="21"/>
        <end position="49"/>
    </location>
</feature>
<name>A0A0B7BWU7_9EUPU</name>
<dbReference type="EMBL" id="HACG01050819">
    <property type="protein sequence ID" value="CEK97684.1"/>
    <property type="molecule type" value="Transcribed_RNA"/>
</dbReference>
<keyword evidence="1" id="KW-0732">Signal</keyword>
<reference evidence="2" key="1">
    <citation type="submission" date="2014-12" db="EMBL/GenBank/DDBJ databases">
        <title>Insight into the proteome of Arion vulgaris.</title>
        <authorList>
            <person name="Aradska J."/>
            <person name="Bulat T."/>
            <person name="Smidak R."/>
            <person name="Sarate P."/>
            <person name="Gangsoo J."/>
            <person name="Sialana F."/>
            <person name="Bilban M."/>
            <person name="Lubec G."/>
        </authorList>
    </citation>
    <scope>NUCLEOTIDE SEQUENCE</scope>
    <source>
        <tissue evidence="2">Skin</tissue>
    </source>
</reference>